<protein>
    <recommendedName>
        <fullName evidence="2">Lipoprotein</fullName>
    </recommendedName>
</protein>
<dbReference type="EMBL" id="CP120682">
    <property type="protein sequence ID" value="WKN34147.1"/>
    <property type="molecule type" value="Genomic_DNA"/>
</dbReference>
<accession>A0AA49GGI4</accession>
<reference evidence="1" key="2">
    <citation type="journal article" date="2024" name="Antonie Van Leeuwenhoek">
        <title>Roseihalotalea indica gen. nov., sp. nov., a halophilic Bacteroidetes from mesopelagic Southwest Indian Ocean with higher carbohydrate metabolic potential.</title>
        <authorList>
            <person name="Chen B."/>
            <person name="Zhang M."/>
            <person name="Lin D."/>
            <person name="Ye J."/>
            <person name="Tang K."/>
        </authorList>
    </citation>
    <scope>NUCLEOTIDE SEQUENCE</scope>
    <source>
        <strain evidence="1">TK19036</strain>
    </source>
</reference>
<evidence type="ECO:0000313" key="1">
    <source>
        <dbReference type="EMBL" id="WKN34147.1"/>
    </source>
</evidence>
<name>A0AA49GGI4_9BACT</name>
<evidence type="ECO:0008006" key="2">
    <source>
        <dbReference type="Google" id="ProtNLM"/>
    </source>
</evidence>
<organism evidence="1">
    <name type="scientific">Roseihalotalea indica</name>
    <dbReference type="NCBI Taxonomy" id="2867963"/>
    <lineage>
        <taxon>Bacteria</taxon>
        <taxon>Pseudomonadati</taxon>
        <taxon>Bacteroidota</taxon>
        <taxon>Cytophagia</taxon>
        <taxon>Cytophagales</taxon>
        <taxon>Catalimonadaceae</taxon>
        <taxon>Roseihalotalea</taxon>
    </lineage>
</organism>
<gene>
    <name evidence="1" type="ORF">K4G66_17350</name>
</gene>
<dbReference type="AlphaFoldDB" id="A0AA49GGI4"/>
<sequence length="407" mass="46599">MKLKPIYYGYILLATMLVVQCTSSKKLLEQGNYYGAVIKATEKLRKSPNNKKAKTALRQAYPLAVDQLLGDIDRAEKTNDAQRWSKTANTFQLLNGMYETIKASPAARKVISNPRSFYKEYGVAKNKAAAEQYAAGEREFRKNTIESARQAYRHFQQADQYVAGYKDVERRMQEARDAGTLRVVVETQPVPSRYYQVSADFFYDQVRDYLRNYERSNEFIAFYDPKEARRAGLDYPDHVVNLQFEDFAVGQTHTFQKEETVTSADSVKVGEVEIETSSKSRSRTSVQAEQSVTVEKSAKKKQPVYNKVTAKLITNRVEIKSGGILGLTIVDGNNNRTLLRDDLQGEHIWFAEWGHYQGDKRALTEEQAALCKLRQATPPPPQQLFVEFTKPLYDQLTASLNRFYRDH</sequence>
<proteinExistence type="predicted"/>
<reference evidence="1" key="1">
    <citation type="journal article" date="2023" name="Comput. Struct. Biotechnol. J.">
        <title>Discovery of a novel marine Bacteroidetes with a rich repertoire of carbohydrate-active enzymes.</title>
        <authorList>
            <person name="Chen B."/>
            <person name="Liu G."/>
            <person name="Chen Q."/>
            <person name="Wang H."/>
            <person name="Liu L."/>
            <person name="Tang K."/>
        </authorList>
    </citation>
    <scope>NUCLEOTIDE SEQUENCE</scope>
    <source>
        <strain evidence="1">TK19036</strain>
    </source>
</reference>